<feature type="compositionally biased region" description="Polar residues" evidence="1">
    <location>
        <begin position="26"/>
        <end position="54"/>
    </location>
</feature>
<keyword evidence="2" id="KW-1133">Transmembrane helix</keyword>
<dbReference type="SUPFAM" id="SSF89372">
    <property type="entry name" value="Fucose-specific lectin"/>
    <property type="match status" value="1"/>
</dbReference>
<comment type="caution">
    <text evidence="3">The sequence shown here is derived from an EMBL/GenBank/DDBJ whole genome shotgun (WGS) entry which is preliminary data.</text>
</comment>
<evidence type="ECO:0000256" key="1">
    <source>
        <dbReference type="SAM" id="MobiDB-lite"/>
    </source>
</evidence>
<accession>A0ABR0EK69</accession>
<gene>
    <name evidence="3" type="ORF">PRZ48_007603</name>
</gene>
<keyword evidence="4" id="KW-1185">Reference proteome</keyword>
<feature type="compositionally biased region" description="Polar residues" evidence="1">
    <location>
        <begin position="85"/>
        <end position="95"/>
    </location>
</feature>
<protein>
    <recommendedName>
        <fullName evidence="5">Fucose-specific lectin</fullName>
    </recommendedName>
</protein>
<feature type="region of interest" description="Disordered" evidence="1">
    <location>
        <begin position="1"/>
        <end position="103"/>
    </location>
</feature>
<evidence type="ECO:0008006" key="5">
    <source>
        <dbReference type="Google" id="ProtNLM"/>
    </source>
</evidence>
<sequence length="490" mass="52074">MASNINRDAEGLQAVEQNDYPEVVPGQQQLRNPLERQSSLSRPEAYTPSQPQGNEKQRGYVQDGYGSYTAVSQGGSDHHSPAPPQYNQDYPTKQLESQEKPAPTERRIFGMRKKVFIWVAAIVAIIVVLAVVLGAVLGTVLPGDDKSSNSSGSSSANTTTGNATNSAMSAKDKTGMAMLSPAGQSSTFSYYVDSSGAIIEVEYPNGNWNQNQNSPPKTTNITSIGGSSNTPIAAIAYTLQGDTHYRQIFYFDNNGVVSTANTTGNGNWSTPYQPVTDQSSLPSTMSLAACADTTSNALNGIRVYFGSSNNLIQEIGMDFSESSGDPIWHVWANFPGSDASAGVGCAIINDHNHMYLRNSSTSRLQQWTWDYVNVSTWMIGANSSADNGVAEGGSIAVTTDGQNTDYIFYQDTAKQTVLAEYTGSGASIADPMTSVKSISATPVGYSLATTWANGAVVMCQNSTMAGDLLYSTVSRNGDAQSYTTQTGGSS</sequence>
<dbReference type="EMBL" id="JAXOVC010000005">
    <property type="protein sequence ID" value="KAK4501794.1"/>
    <property type="molecule type" value="Genomic_DNA"/>
</dbReference>
<feature type="region of interest" description="Disordered" evidence="1">
    <location>
        <begin position="142"/>
        <end position="167"/>
    </location>
</feature>
<organism evidence="3 4">
    <name type="scientific">Zasmidium cellare</name>
    <name type="common">Wine cellar mold</name>
    <name type="synonym">Racodium cellare</name>
    <dbReference type="NCBI Taxonomy" id="395010"/>
    <lineage>
        <taxon>Eukaryota</taxon>
        <taxon>Fungi</taxon>
        <taxon>Dikarya</taxon>
        <taxon>Ascomycota</taxon>
        <taxon>Pezizomycotina</taxon>
        <taxon>Dothideomycetes</taxon>
        <taxon>Dothideomycetidae</taxon>
        <taxon>Mycosphaerellales</taxon>
        <taxon>Mycosphaerellaceae</taxon>
        <taxon>Zasmidium</taxon>
    </lineage>
</organism>
<name>A0ABR0EK69_ZASCE</name>
<feature type="transmembrane region" description="Helical" evidence="2">
    <location>
        <begin position="115"/>
        <end position="141"/>
    </location>
</feature>
<keyword evidence="2" id="KW-0472">Membrane</keyword>
<evidence type="ECO:0000313" key="4">
    <source>
        <dbReference type="Proteomes" id="UP001305779"/>
    </source>
</evidence>
<reference evidence="3 4" key="1">
    <citation type="journal article" date="2023" name="G3 (Bethesda)">
        <title>A chromosome-level genome assembly of Zasmidium syzygii isolated from banana leaves.</title>
        <authorList>
            <person name="van Westerhoven A.C."/>
            <person name="Mehrabi R."/>
            <person name="Talebi R."/>
            <person name="Steentjes M.B.F."/>
            <person name="Corcolon B."/>
            <person name="Chong P.A."/>
            <person name="Kema G.H.J."/>
            <person name="Seidl M.F."/>
        </authorList>
    </citation>
    <scope>NUCLEOTIDE SEQUENCE [LARGE SCALE GENOMIC DNA]</scope>
    <source>
        <strain evidence="3 4">P124</strain>
    </source>
</reference>
<dbReference type="Gene3D" id="2.120.10.70">
    <property type="entry name" value="Fucose-specific lectin"/>
    <property type="match status" value="1"/>
</dbReference>
<dbReference type="Proteomes" id="UP001305779">
    <property type="component" value="Unassembled WGS sequence"/>
</dbReference>
<evidence type="ECO:0000313" key="3">
    <source>
        <dbReference type="EMBL" id="KAK4501794.1"/>
    </source>
</evidence>
<evidence type="ECO:0000256" key="2">
    <source>
        <dbReference type="SAM" id="Phobius"/>
    </source>
</evidence>
<proteinExistence type="predicted"/>
<feature type="compositionally biased region" description="Low complexity" evidence="1">
    <location>
        <begin position="148"/>
        <end position="167"/>
    </location>
</feature>
<keyword evidence="2" id="KW-0812">Transmembrane</keyword>